<dbReference type="SUPFAM" id="SSF53850">
    <property type="entry name" value="Periplasmic binding protein-like II"/>
    <property type="match status" value="1"/>
</dbReference>
<dbReference type="SUPFAM" id="SSF46785">
    <property type="entry name" value="Winged helix' DNA-binding domain"/>
    <property type="match status" value="1"/>
</dbReference>
<keyword evidence="7" id="KW-1185">Reference proteome</keyword>
<evidence type="ECO:0000256" key="3">
    <source>
        <dbReference type="ARBA" id="ARBA00023125"/>
    </source>
</evidence>
<reference evidence="7" key="1">
    <citation type="submission" date="2023-07" db="EMBL/GenBank/DDBJ databases">
        <title>Verminephrobacter genomes.</title>
        <authorList>
            <person name="Lund M.B."/>
        </authorList>
    </citation>
    <scope>NUCLEOTIDE SEQUENCE [LARGE SCALE GENOMIC DNA]</scope>
    <source>
        <strain evidence="7">AtM5-05</strain>
    </source>
</reference>
<dbReference type="InterPro" id="IPR036390">
    <property type="entry name" value="WH_DNA-bd_sf"/>
</dbReference>
<evidence type="ECO:0000256" key="1">
    <source>
        <dbReference type="ARBA" id="ARBA00009437"/>
    </source>
</evidence>
<dbReference type="EMBL" id="QZCW01000002">
    <property type="protein sequence ID" value="MCW5321609.1"/>
    <property type="molecule type" value="Genomic_DNA"/>
</dbReference>
<evidence type="ECO:0000256" key="2">
    <source>
        <dbReference type="ARBA" id="ARBA00023015"/>
    </source>
</evidence>
<protein>
    <submittedName>
        <fullName evidence="6">LysR family transcriptional regulator</fullName>
    </submittedName>
</protein>
<evidence type="ECO:0000259" key="5">
    <source>
        <dbReference type="PROSITE" id="PS50931"/>
    </source>
</evidence>
<sequence length="295" mass="32117">MAMNWNNIRFFMATARAGSLTLAARQMNTSLATLSRRLAALDEECGVVLFARTHAGYSLTRDGQALWKRCLSIEDAFTALEQSLPAAQADTFGLVQVATSANLANLVLLPALARLWATHPRIDVEFCTGVQPMALHGREADMAVRLSTPSTGNFKVRVVGRQAHALYASHALVADEASHAEIGIVGWPTDFSDLPIVRAAAAHRHWRKPRLRLNTLQGHVAAARAGLGLAYLPCFVGDLCPDLSRVDGPDGLLTQNIYLVLHNDATQTRRVRVVADFIIDTLRVAGPRLLGIRDE</sequence>
<name>A0ABT3KTF5_9BURK</name>
<dbReference type="RefSeq" id="WP_010099981.1">
    <property type="nucleotide sequence ID" value="NZ_QZCW01000002.1"/>
</dbReference>
<dbReference type="PANTHER" id="PTHR30537">
    <property type="entry name" value="HTH-TYPE TRANSCRIPTIONAL REGULATOR"/>
    <property type="match status" value="1"/>
</dbReference>
<feature type="domain" description="HTH lysR-type" evidence="5">
    <location>
        <begin position="3"/>
        <end position="60"/>
    </location>
</feature>
<dbReference type="Gene3D" id="1.10.10.10">
    <property type="entry name" value="Winged helix-like DNA-binding domain superfamily/Winged helix DNA-binding domain"/>
    <property type="match status" value="1"/>
</dbReference>
<dbReference type="PANTHER" id="PTHR30537:SF3">
    <property type="entry name" value="TRANSCRIPTIONAL REGULATORY PROTEIN"/>
    <property type="match status" value="1"/>
</dbReference>
<dbReference type="Proteomes" id="UP001208935">
    <property type="component" value="Unassembled WGS sequence"/>
</dbReference>
<dbReference type="InterPro" id="IPR036388">
    <property type="entry name" value="WH-like_DNA-bd_sf"/>
</dbReference>
<proteinExistence type="inferred from homology"/>
<organism evidence="6 7">
    <name type="scientific">Verminephrobacter aporrectodeae subsp. tuberculatae</name>
    <dbReference type="NCBI Taxonomy" id="1110392"/>
    <lineage>
        <taxon>Bacteria</taxon>
        <taxon>Pseudomonadati</taxon>
        <taxon>Pseudomonadota</taxon>
        <taxon>Betaproteobacteria</taxon>
        <taxon>Burkholderiales</taxon>
        <taxon>Comamonadaceae</taxon>
        <taxon>Verminephrobacter</taxon>
    </lineage>
</organism>
<dbReference type="InterPro" id="IPR005119">
    <property type="entry name" value="LysR_subst-bd"/>
</dbReference>
<keyword evidence="3" id="KW-0238">DNA-binding</keyword>
<keyword evidence="4" id="KW-0804">Transcription</keyword>
<dbReference type="InterPro" id="IPR000847">
    <property type="entry name" value="LysR_HTH_N"/>
</dbReference>
<dbReference type="Pfam" id="PF00126">
    <property type="entry name" value="HTH_1"/>
    <property type="match status" value="1"/>
</dbReference>
<evidence type="ECO:0000313" key="7">
    <source>
        <dbReference type="Proteomes" id="UP001208935"/>
    </source>
</evidence>
<dbReference type="Pfam" id="PF03466">
    <property type="entry name" value="LysR_substrate"/>
    <property type="match status" value="1"/>
</dbReference>
<gene>
    <name evidence="6" type="ORF">D5039_10730</name>
</gene>
<comment type="caution">
    <text evidence="6">The sequence shown here is derived from an EMBL/GenBank/DDBJ whole genome shotgun (WGS) entry which is preliminary data.</text>
</comment>
<dbReference type="PROSITE" id="PS50931">
    <property type="entry name" value="HTH_LYSR"/>
    <property type="match status" value="1"/>
</dbReference>
<comment type="similarity">
    <text evidence="1">Belongs to the LysR transcriptional regulatory family.</text>
</comment>
<keyword evidence="2" id="KW-0805">Transcription regulation</keyword>
<accession>A0ABT3KTF5</accession>
<evidence type="ECO:0000313" key="6">
    <source>
        <dbReference type="EMBL" id="MCW5321609.1"/>
    </source>
</evidence>
<dbReference type="InterPro" id="IPR058163">
    <property type="entry name" value="LysR-type_TF_proteobact-type"/>
</dbReference>
<evidence type="ECO:0000256" key="4">
    <source>
        <dbReference type="ARBA" id="ARBA00023163"/>
    </source>
</evidence>
<dbReference type="Gene3D" id="3.40.190.290">
    <property type="match status" value="1"/>
</dbReference>